<protein>
    <submittedName>
        <fullName evidence="2">Peptidyl-prolyl cis-trans isomerase</fullName>
        <ecNumber evidence="2">5.2.1.8</ecNumber>
    </submittedName>
</protein>
<name>A0A6J4U0G4_9ACTN</name>
<feature type="compositionally biased region" description="Basic residues" evidence="1">
    <location>
        <begin position="22"/>
        <end position="43"/>
    </location>
</feature>
<reference evidence="2" key="1">
    <citation type="submission" date="2020-02" db="EMBL/GenBank/DDBJ databases">
        <authorList>
            <person name="Meier V. D."/>
        </authorList>
    </citation>
    <scope>NUCLEOTIDE SEQUENCE</scope>
    <source>
        <strain evidence="2">AVDCRST_MAG85</strain>
    </source>
</reference>
<evidence type="ECO:0000256" key="1">
    <source>
        <dbReference type="SAM" id="MobiDB-lite"/>
    </source>
</evidence>
<feature type="compositionally biased region" description="Basic residues" evidence="1">
    <location>
        <begin position="180"/>
        <end position="204"/>
    </location>
</feature>
<feature type="compositionally biased region" description="Basic residues" evidence="1">
    <location>
        <begin position="128"/>
        <end position="149"/>
    </location>
</feature>
<keyword evidence="2" id="KW-0413">Isomerase</keyword>
<dbReference type="AlphaFoldDB" id="A0A6J4U0G4"/>
<gene>
    <name evidence="2" type="ORF">AVDCRST_MAG85-4090</name>
</gene>
<feature type="compositionally biased region" description="Basic and acidic residues" evidence="1">
    <location>
        <begin position="72"/>
        <end position="90"/>
    </location>
</feature>
<feature type="non-terminal residue" evidence="2">
    <location>
        <position position="1"/>
    </location>
</feature>
<dbReference type="EC" id="5.2.1.8" evidence="2"/>
<dbReference type="EMBL" id="CADCVT010000462">
    <property type="protein sequence ID" value="CAA9535652.1"/>
    <property type="molecule type" value="Genomic_DNA"/>
</dbReference>
<feature type="region of interest" description="Disordered" evidence="1">
    <location>
        <begin position="22"/>
        <end position="235"/>
    </location>
</feature>
<feature type="non-terminal residue" evidence="2">
    <location>
        <position position="235"/>
    </location>
</feature>
<sequence length="235" mass="28304">ASPSRRHRALFLCPRARRLRRRRADRRRWRRRRRHHGHHHRDPARRDPDRQRLQAGQEAEDQEGRQGQAPVAEDRREEVVHRDARDELRRHRDRPRRQAGPEDRRVVRRARAQGLLRRPRLPPDRPGFRRPGRRPRRHRQRRARLRRHRDAPVGPQVLQGRRGHGQDGDGRARHVGQPVLHRHRRRRGPAARLRAARQGHQGRRRGQEDRGRPRRGRRPADRAGRDLEADHRVEV</sequence>
<dbReference type="GO" id="GO:0003755">
    <property type="term" value="F:peptidyl-prolyl cis-trans isomerase activity"/>
    <property type="evidence" value="ECO:0007669"/>
    <property type="project" value="UniProtKB-EC"/>
</dbReference>
<organism evidence="2">
    <name type="scientific">uncultured Solirubrobacteraceae bacterium</name>
    <dbReference type="NCBI Taxonomy" id="1162706"/>
    <lineage>
        <taxon>Bacteria</taxon>
        <taxon>Bacillati</taxon>
        <taxon>Actinomycetota</taxon>
        <taxon>Thermoleophilia</taxon>
        <taxon>Solirubrobacterales</taxon>
        <taxon>Solirubrobacteraceae</taxon>
        <taxon>environmental samples</taxon>
    </lineage>
</organism>
<proteinExistence type="predicted"/>
<accession>A0A6J4U0G4</accession>
<evidence type="ECO:0000313" key="2">
    <source>
        <dbReference type="EMBL" id="CAA9535652.1"/>
    </source>
</evidence>
<feature type="compositionally biased region" description="Basic and acidic residues" evidence="1">
    <location>
        <begin position="218"/>
        <end position="235"/>
    </location>
</feature>